<keyword evidence="3" id="KW-0862">Zinc</keyword>
<dbReference type="GO" id="GO:0061630">
    <property type="term" value="F:ubiquitin protein ligase activity"/>
    <property type="evidence" value="ECO:0007669"/>
    <property type="project" value="TreeGrafter"/>
</dbReference>
<evidence type="ECO:0000256" key="2">
    <source>
        <dbReference type="ARBA" id="ARBA00022771"/>
    </source>
</evidence>
<keyword evidence="2" id="KW-0863">Zinc-finger</keyword>
<dbReference type="InterPro" id="IPR001841">
    <property type="entry name" value="Znf_RING"/>
</dbReference>
<dbReference type="PROSITE" id="PS50089">
    <property type="entry name" value="ZF_RING_2"/>
    <property type="match status" value="1"/>
</dbReference>
<dbReference type="Pfam" id="PF00097">
    <property type="entry name" value="zf-C3HC4"/>
    <property type="match status" value="1"/>
</dbReference>
<dbReference type="InterPro" id="IPR047153">
    <property type="entry name" value="TRIM45/56/19-like"/>
</dbReference>
<evidence type="ECO:0000256" key="3">
    <source>
        <dbReference type="ARBA" id="ARBA00022833"/>
    </source>
</evidence>
<dbReference type="AlphaFoldDB" id="A0A8J1U250"/>
<gene>
    <name evidence="4" type="ORF">OFUS_LOCUS16486</name>
</gene>
<dbReference type="PROSITE" id="PS00518">
    <property type="entry name" value="ZF_RING_1"/>
    <property type="match status" value="1"/>
</dbReference>
<dbReference type="SUPFAM" id="SSF57845">
    <property type="entry name" value="B-box zinc-binding domain"/>
    <property type="match status" value="1"/>
</dbReference>
<sequence>MAMAMPSDEEYVDIITCSICLDILRTPTSLKCLHTFCADCLKTWITRNEYKSQFPCPICKAAVRTENLEDSCRKNFTLQNLVDVHQKSKRKGDKVPFSCDNCMKDGQRLPAAARCVECAKNLCHPCRKEHTRLTYHRLYDLTGDRKKDAQLALELYSQRIIACPNHGHPLKFFCSIDKTPTCRPCCIGKRASHKFLKIEQVAAEQLSSLMVLVEQRRELYVSHVQLAETTSQNHTENNEDVLQKLQADRRAKHHELDIHFNQLEIAAEWSHQENMEKLNDVQVRLELQGQSTEILSGALSRKEKYDHPVDIVQSIIDIREQLQVWTVQPEGDTTKIGPCLTAFHQRKMEIGAALKLQNPCENTKALYSQCPTLHTGRIHKSIQLEDCQTTRYIKTNFTLRGMAFAENTYLVLLHGGKRRLLVLYNNETHIKKYSVHGPFLNVFSVNDNCYAV</sequence>
<dbReference type="GO" id="GO:0008270">
    <property type="term" value="F:zinc ion binding"/>
    <property type="evidence" value="ECO:0007669"/>
    <property type="project" value="UniProtKB-KW"/>
</dbReference>
<dbReference type="EMBL" id="CAIIXF020000008">
    <property type="protein sequence ID" value="CAH1791400.1"/>
    <property type="molecule type" value="Genomic_DNA"/>
</dbReference>
<dbReference type="SMART" id="SM00184">
    <property type="entry name" value="RING"/>
    <property type="match status" value="1"/>
</dbReference>
<organism evidence="4 5">
    <name type="scientific">Owenia fusiformis</name>
    <name type="common">Polychaete worm</name>
    <dbReference type="NCBI Taxonomy" id="6347"/>
    <lineage>
        <taxon>Eukaryota</taxon>
        <taxon>Metazoa</taxon>
        <taxon>Spiralia</taxon>
        <taxon>Lophotrochozoa</taxon>
        <taxon>Annelida</taxon>
        <taxon>Polychaeta</taxon>
        <taxon>Sedentaria</taxon>
        <taxon>Canalipalpata</taxon>
        <taxon>Sabellida</taxon>
        <taxon>Oweniida</taxon>
        <taxon>Oweniidae</taxon>
        <taxon>Owenia</taxon>
    </lineage>
</organism>
<dbReference type="InterPro" id="IPR017907">
    <property type="entry name" value="Znf_RING_CS"/>
</dbReference>
<dbReference type="InterPro" id="IPR013083">
    <property type="entry name" value="Znf_RING/FYVE/PHD"/>
</dbReference>
<dbReference type="Gene3D" id="3.30.40.10">
    <property type="entry name" value="Zinc/RING finger domain, C3HC4 (zinc finger)"/>
    <property type="match status" value="1"/>
</dbReference>
<reference evidence="4" key="1">
    <citation type="submission" date="2022-03" db="EMBL/GenBank/DDBJ databases">
        <authorList>
            <person name="Martin C."/>
        </authorList>
    </citation>
    <scope>NUCLEOTIDE SEQUENCE</scope>
</reference>
<name>A0A8J1U250_OWEFU</name>
<keyword evidence="5" id="KW-1185">Reference proteome</keyword>
<evidence type="ECO:0000313" key="4">
    <source>
        <dbReference type="EMBL" id="CAH1791400.1"/>
    </source>
</evidence>
<dbReference type="PANTHER" id="PTHR25462">
    <property type="entry name" value="BONUS, ISOFORM C-RELATED"/>
    <property type="match status" value="1"/>
</dbReference>
<evidence type="ECO:0000313" key="5">
    <source>
        <dbReference type="Proteomes" id="UP000749559"/>
    </source>
</evidence>
<keyword evidence="1" id="KW-0479">Metal-binding</keyword>
<evidence type="ECO:0000256" key="1">
    <source>
        <dbReference type="ARBA" id="ARBA00022723"/>
    </source>
</evidence>
<dbReference type="InterPro" id="IPR018957">
    <property type="entry name" value="Znf_C3HC4_RING-type"/>
</dbReference>
<dbReference type="Proteomes" id="UP000749559">
    <property type="component" value="Unassembled WGS sequence"/>
</dbReference>
<protein>
    <submittedName>
        <fullName evidence="4">Uncharacterized protein</fullName>
    </submittedName>
</protein>
<accession>A0A8J1U250</accession>
<dbReference type="SUPFAM" id="SSF57850">
    <property type="entry name" value="RING/U-box"/>
    <property type="match status" value="1"/>
</dbReference>
<comment type="caution">
    <text evidence="4">The sequence shown here is derived from an EMBL/GenBank/DDBJ whole genome shotgun (WGS) entry which is preliminary data.</text>
</comment>
<proteinExistence type="predicted"/>
<dbReference type="Gene3D" id="3.30.160.60">
    <property type="entry name" value="Classic Zinc Finger"/>
    <property type="match status" value="1"/>
</dbReference>
<dbReference type="OrthoDB" id="6118538at2759"/>
<dbReference type="PANTHER" id="PTHR25462:SF296">
    <property type="entry name" value="MEIOTIC P26, ISOFORM F"/>
    <property type="match status" value="1"/>
</dbReference>